<feature type="transmembrane region" description="Helical" evidence="10">
    <location>
        <begin position="80"/>
        <end position="99"/>
    </location>
</feature>
<dbReference type="NCBIfam" id="TIGR00023">
    <property type="entry name" value="glycerol-3-phosphate 1-O-acyltransferase PlsY"/>
    <property type="match status" value="1"/>
</dbReference>
<dbReference type="Proteomes" id="UP000516361">
    <property type="component" value="Chromosome"/>
</dbReference>
<dbReference type="KEGG" id="ocy:OSSY52_06030"/>
<evidence type="ECO:0000256" key="7">
    <source>
        <dbReference type="ARBA" id="ARBA00023136"/>
    </source>
</evidence>
<comment type="pathway">
    <text evidence="10">Lipid metabolism; phospholipid metabolism.</text>
</comment>
<dbReference type="FunCoup" id="A0A7G1G8T7">
    <property type="interactions" value="194"/>
</dbReference>
<keyword evidence="11" id="KW-0012">Acyltransferase</keyword>
<keyword evidence="9 10" id="KW-1208">Phospholipid metabolism</keyword>
<dbReference type="InterPro" id="IPR003811">
    <property type="entry name" value="G3P_acylTferase_PlsY"/>
</dbReference>
<comment type="catalytic activity">
    <reaction evidence="10">
        <text>an acyl phosphate + sn-glycerol 3-phosphate = a 1-acyl-sn-glycero-3-phosphate + phosphate</text>
        <dbReference type="Rhea" id="RHEA:34075"/>
        <dbReference type="ChEBI" id="CHEBI:43474"/>
        <dbReference type="ChEBI" id="CHEBI:57597"/>
        <dbReference type="ChEBI" id="CHEBI:57970"/>
        <dbReference type="ChEBI" id="CHEBI:59918"/>
        <dbReference type="EC" id="2.3.1.275"/>
    </reaction>
</comment>
<dbReference type="UniPathway" id="UPA00085"/>
<organism evidence="11 12">
    <name type="scientific">Tepiditoga spiralis</name>
    <dbReference type="NCBI Taxonomy" id="2108365"/>
    <lineage>
        <taxon>Bacteria</taxon>
        <taxon>Thermotogati</taxon>
        <taxon>Thermotogota</taxon>
        <taxon>Thermotogae</taxon>
        <taxon>Petrotogales</taxon>
        <taxon>Petrotogaceae</taxon>
        <taxon>Tepiditoga</taxon>
    </lineage>
</organism>
<comment type="function">
    <text evidence="10">Catalyzes the transfer of an acyl group from acyl-phosphate (acyl-PO(4)) to glycerol-3-phosphate (G3P) to form lysophosphatidic acid (LPA). This enzyme utilizes acyl-phosphate as fatty acyl donor, but not acyl-CoA or acyl-ACP.</text>
</comment>
<proteinExistence type="inferred from homology"/>
<sequence>MTSVILFCILGYVAGSIPFSYIIPTLFGKDIRKVGSGNVGGTNVLRTLGFLPGFISIMLDIFKAFIPVFVAKIFYGNISWIPYLTAFFAIIGHDYPIWLKFKGGKGVASTAGVMFGLSGISGLIFVMIWIPITLVTKYVSVASISALILSSIFSFFYDFKLGILMVILAIIGTYKHKDNIIRLLNGNENKTDIFKIFKKGIKK</sequence>
<comment type="subcellular location">
    <subcellularLocation>
        <location evidence="10">Cell membrane</location>
        <topology evidence="10">Multi-pass membrane protein</topology>
    </subcellularLocation>
</comment>
<keyword evidence="2 10" id="KW-0444">Lipid biosynthesis</keyword>
<dbReference type="Pfam" id="PF02660">
    <property type="entry name" value="G3P_acyltransf"/>
    <property type="match status" value="1"/>
</dbReference>
<keyword evidence="4 10" id="KW-0812">Transmembrane</keyword>
<evidence type="ECO:0000256" key="10">
    <source>
        <dbReference type="HAMAP-Rule" id="MF_01043"/>
    </source>
</evidence>
<evidence type="ECO:0000256" key="6">
    <source>
        <dbReference type="ARBA" id="ARBA00023098"/>
    </source>
</evidence>
<protein>
    <recommendedName>
        <fullName evidence="10">Glycerol-3-phosphate acyltransferase</fullName>
    </recommendedName>
    <alternativeName>
        <fullName evidence="10">Acyl-PO4 G3P acyltransferase</fullName>
    </alternativeName>
    <alternativeName>
        <fullName evidence="10">Acyl-phosphate--glycerol-3-phosphate acyltransferase</fullName>
    </alternativeName>
    <alternativeName>
        <fullName evidence="10">G3P acyltransferase</fullName>
        <shortName evidence="10">GPAT</shortName>
        <ecNumber evidence="10">2.3.1.275</ecNumber>
    </alternativeName>
    <alternativeName>
        <fullName evidence="10">Lysophosphatidic acid synthase</fullName>
        <shortName evidence="10">LPA synthase</shortName>
    </alternativeName>
</protein>
<keyword evidence="6 10" id="KW-0443">Lipid metabolism</keyword>
<evidence type="ECO:0000256" key="2">
    <source>
        <dbReference type="ARBA" id="ARBA00022516"/>
    </source>
</evidence>
<evidence type="ECO:0000313" key="12">
    <source>
        <dbReference type="Proteomes" id="UP000516361"/>
    </source>
</evidence>
<name>A0A7G1G8T7_9BACT</name>
<dbReference type="GO" id="GO:0005886">
    <property type="term" value="C:plasma membrane"/>
    <property type="evidence" value="ECO:0007669"/>
    <property type="project" value="UniProtKB-SubCell"/>
</dbReference>
<evidence type="ECO:0000256" key="4">
    <source>
        <dbReference type="ARBA" id="ARBA00022692"/>
    </source>
</evidence>
<accession>A0A7G1G8T7</accession>
<comment type="subunit">
    <text evidence="10">Probably interacts with PlsX.</text>
</comment>
<dbReference type="EMBL" id="AP018712">
    <property type="protein sequence ID" value="BBE30462.1"/>
    <property type="molecule type" value="Genomic_DNA"/>
</dbReference>
<keyword evidence="8 10" id="KW-0594">Phospholipid biosynthesis</keyword>
<evidence type="ECO:0000256" key="3">
    <source>
        <dbReference type="ARBA" id="ARBA00022679"/>
    </source>
</evidence>
<dbReference type="GO" id="GO:0043772">
    <property type="term" value="F:acyl-phosphate glycerol-3-phosphate acyltransferase activity"/>
    <property type="evidence" value="ECO:0007669"/>
    <property type="project" value="UniProtKB-UniRule"/>
</dbReference>
<keyword evidence="1 10" id="KW-1003">Cell membrane</keyword>
<dbReference type="RefSeq" id="WP_198423105.1">
    <property type="nucleotide sequence ID" value="NZ_AP018712.1"/>
</dbReference>
<feature type="transmembrane region" description="Helical" evidence="10">
    <location>
        <begin position="6"/>
        <end position="27"/>
    </location>
</feature>
<evidence type="ECO:0000256" key="8">
    <source>
        <dbReference type="ARBA" id="ARBA00023209"/>
    </source>
</evidence>
<dbReference type="SMART" id="SM01207">
    <property type="entry name" value="G3P_acyltransf"/>
    <property type="match status" value="1"/>
</dbReference>
<dbReference type="GO" id="GO:0008654">
    <property type="term" value="P:phospholipid biosynthetic process"/>
    <property type="evidence" value="ECO:0007669"/>
    <property type="project" value="UniProtKB-UniRule"/>
</dbReference>
<evidence type="ECO:0000256" key="5">
    <source>
        <dbReference type="ARBA" id="ARBA00022989"/>
    </source>
</evidence>
<dbReference type="PANTHER" id="PTHR30309:SF0">
    <property type="entry name" value="GLYCEROL-3-PHOSPHATE ACYLTRANSFERASE-RELATED"/>
    <property type="match status" value="1"/>
</dbReference>
<evidence type="ECO:0000313" key="11">
    <source>
        <dbReference type="EMBL" id="BBE30462.1"/>
    </source>
</evidence>
<keyword evidence="5 10" id="KW-1133">Transmembrane helix</keyword>
<keyword evidence="3 10" id="KW-0808">Transferase</keyword>
<dbReference type="HAMAP" id="MF_01043">
    <property type="entry name" value="PlsY"/>
    <property type="match status" value="1"/>
</dbReference>
<evidence type="ECO:0000256" key="9">
    <source>
        <dbReference type="ARBA" id="ARBA00023264"/>
    </source>
</evidence>
<feature type="transmembrane region" description="Helical" evidence="10">
    <location>
        <begin position="48"/>
        <end position="74"/>
    </location>
</feature>
<dbReference type="AlphaFoldDB" id="A0A7G1G8T7"/>
<evidence type="ECO:0000256" key="1">
    <source>
        <dbReference type="ARBA" id="ARBA00022475"/>
    </source>
</evidence>
<dbReference type="InParanoid" id="A0A7G1G8T7"/>
<comment type="similarity">
    <text evidence="10">Belongs to the PlsY family.</text>
</comment>
<reference evidence="11 12" key="1">
    <citation type="submission" date="2018-06" db="EMBL/GenBank/DDBJ databases">
        <title>Genome sequencing of Oceanotoga sp. sy52.</title>
        <authorList>
            <person name="Mori K."/>
        </authorList>
    </citation>
    <scope>NUCLEOTIDE SEQUENCE [LARGE SCALE GENOMIC DNA]</scope>
    <source>
        <strain evidence="12">sy52</strain>
    </source>
</reference>
<keyword evidence="7 10" id="KW-0472">Membrane</keyword>
<feature type="transmembrane region" description="Helical" evidence="10">
    <location>
        <begin position="144"/>
        <end position="174"/>
    </location>
</feature>
<dbReference type="EC" id="2.3.1.275" evidence="10"/>
<gene>
    <name evidence="11" type="primary">plsY2</name>
    <name evidence="10" type="synonym">plsY</name>
    <name evidence="11" type="ORF">OSSY52_06030</name>
</gene>
<feature type="transmembrane region" description="Helical" evidence="10">
    <location>
        <begin position="111"/>
        <end position="132"/>
    </location>
</feature>
<dbReference type="PANTHER" id="PTHR30309">
    <property type="entry name" value="INNER MEMBRANE PROTEIN YGIH"/>
    <property type="match status" value="1"/>
</dbReference>
<keyword evidence="12" id="KW-1185">Reference proteome</keyword>